<dbReference type="GO" id="GO:0016853">
    <property type="term" value="F:isomerase activity"/>
    <property type="evidence" value="ECO:0007669"/>
    <property type="project" value="UniProtKB-KW"/>
</dbReference>
<name>A0A7W4YED5_9MICO</name>
<keyword evidence="8" id="KW-0413">Isomerase</keyword>
<keyword evidence="5" id="KW-0676">Redox-active center</keyword>
<dbReference type="PANTHER" id="PTHR13887">
    <property type="entry name" value="GLUTATHIONE S-TRANSFERASE KAPPA"/>
    <property type="match status" value="1"/>
</dbReference>
<dbReference type="AlphaFoldDB" id="A0A7W4YED5"/>
<dbReference type="EMBL" id="JACHWJ010000002">
    <property type="protein sequence ID" value="MBB2957424.1"/>
    <property type="molecule type" value="Genomic_DNA"/>
</dbReference>
<proteinExistence type="inferred from homology"/>
<gene>
    <name evidence="8" type="ORF">FHX72_001561</name>
</gene>
<comment type="similarity">
    <text evidence="1">Belongs to the thioredoxin family. DsbA subfamily.</text>
</comment>
<keyword evidence="3" id="KW-0560">Oxidoreductase</keyword>
<feature type="domain" description="Thioredoxin-like fold" evidence="7">
    <location>
        <begin position="109"/>
        <end position="270"/>
    </location>
</feature>
<evidence type="ECO:0000256" key="6">
    <source>
        <dbReference type="SAM" id="Phobius"/>
    </source>
</evidence>
<reference evidence="8 9" key="1">
    <citation type="submission" date="2020-08" db="EMBL/GenBank/DDBJ databases">
        <title>Sequencing the genomes of 1000 actinobacteria strains.</title>
        <authorList>
            <person name="Klenk H.-P."/>
        </authorList>
    </citation>
    <scope>NUCLEOTIDE SEQUENCE [LARGE SCALE GENOMIC DNA]</scope>
    <source>
        <strain evidence="8 9">DSM 20419</strain>
    </source>
</reference>
<protein>
    <submittedName>
        <fullName evidence="8">Protein-disulfide isomerase</fullName>
    </submittedName>
</protein>
<evidence type="ECO:0000256" key="1">
    <source>
        <dbReference type="ARBA" id="ARBA00005791"/>
    </source>
</evidence>
<comment type="caution">
    <text evidence="8">The sequence shown here is derived from an EMBL/GenBank/DDBJ whole genome shotgun (WGS) entry which is preliminary data.</text>
</comment>
<keyword evidence="6" id="KW-0472">Membrane</keyword>
<keyword evidence="4" id="KW-1015">Disulfide bond</keyword>
<dbReference type="GO" id="GO:0016491">
    <property type="term" value="F:oxidoreductase activity"/>
    <property type="evidence" value="ECO:0007669"/>
    <property type="project" value="UniProtKB-KW"/>
</dbReference>
<dbReference type="Gene3D" id="3.40.30.10">
    <property type="entry name" value="Glutaredoxin"/>
    <property type="match status" value="1"/>
</dbReference>
<feature type="transmembrane region" description="Helical" evidence="6">
    <location>
        <begin position="52"/>
        <end position="76"/>
    </location>
</feature>
<evidence type="ECO:0000256" key="5">
    <source>
        <dbReference type="ARBA" id="ARBA00023284"/>
    </source>
</evidence>
<evidence type="ECO:0000256" key="2">
    <source>
        <dbReference type="ARBA" id="ARBA00022729"/>
    </source>
</evidence>
<evidence type="ECO:0000256" key="4">
    <source>
        <dbReference type="ARBA" id="ARBA00023157"/>
    </source>
</evidence>
<keyword evidence="9" id="KW-1185">Reference proteome</keyword>
<evidence type="ECO:0000313" key="9">
    <source>
        <dbReference type="Proteomes" id="UP000545286"/>
    </source>
</evidence>
<dbReference type="SUPFAM" id="SSF52833">
    <property type="entry name" value="Thioredoxin-like"/>
    <property type="match status" value="1"/>
</dbReference>
<evidence type="ECO:0000313" key="8">
    <source>
        <dbReference type="EMBL" id="MBB2957424.1"/>
    </source>
</evidence>
<evidence type="ECO:0000256" key="3">
    <source>
        <dbReference type="ARBA" id="ARBA00023002"/>
    </source>
</evidence>
<keyword evidence="6" id="KW-0812">Transmembrane</keyword>
<keyword evidence="2" id="KW-0732">Signal</keyword>
<organism evidence="8 9">
    <name type="scientific">Pseudoclavibacter helvolus</name>
    <dbReference type="NCBI Taxonomy" id="255205"/>
    <lineage>
        <taxon>Bacteria</taxon>
        <taxon>Bacillati</taxon>
        <taxon>Actinomycetota</taxon>
        <taxon>Actinomycetes</taxon>
        <taxon>Micrococcales</taxon>
        <taxon>Microbacteriaceae</taxon>
        <taxon>Pseudoclavibacter</taxon>
    </lineage>
</organism>
<dbReference type="Pfam" id="PF13462">
    <property type="entry name" value="Thioredoxin_4"/>
    <property type="match status" value="1"/>
</dbReference>
<evidence type="ECO:0000259" key="7">
    <source>
        <dbReference type="Pfam" id="PF13462"/>
    </source>
</evidence>
<dbReference type="InterPro" id="IPR036249">
    <property type="entry name" value="Thioredoxin-like_sf"/>
</dbReference>
<sequence length="279" mass="29179">MISRTMTPVVEPEESRMADKNREHIQKLREEANAIRKQEEARAKRGRVLTQVGIIVGAVVVLGAIVLLAVFGSTWFGKKIEITADGTVAVGRLDGSTVEQPIEVVDNSAIVVGAADAPVKIDYYFDYSCPHCVDYHEQTGAVYNDLVASGGAQVTYHAINIVAPYGAEAAAAIAATVANEPGAFFEVHDGLFGIPAETQTGWGPADYASALGQLGVTNQQALADTTNGEFSSWAASNTTAARAAGVNGTPTIFIDGEIQQTPPDAATLMGLVGTANTGE</sequence>
<accession>A0A7W4YED5</accession>
<keyword evidence="6" id="KW-1133">Transmembrane helix</keyword>
<dbReference type="PANTHER" id="PTHR13887:SF14">
    <property type="entry name" value="DISULFIDE BOND FORMATION PROTEIN D"/>
    <property type="match status" value="1"/>
</dbReference>
<dbReference type="InterPro" id="IPR012336">
    <property type="entry name" value="Thioredoxin-like_fold"/>
</dbReference>
<dbReference type="Proteomes" id="UP000545286">
    <property type="component" value="Unassembled WGS sequence"/>
</dbReference>